<protein>
    <submittedName>
        <fullName evidence="1">Uncharacterized protein</fullName>
    </submittedName>
</protein>
<accession>A0A2T3AJF4</accession>
<keyword evidence="2" id="KW-1185">Reference proteome</keyword>
<evidence type="ECO:0000313" key="2">
    <source>
        <dbReference type="Proteomes" id="UP000241462"/>
    </source>
</evidence>
<dbReference type="Proteomes" id="UP000241462">
    <property type="component" value="Unassembled WGS sequence"/>
</dbReference>
<organism evidence="1 2">
    <name type="scientific">Coniella lustricola</name>
    <dbReference type="NCBI Taxonomy" id="2025994"/>
    <lineage>
        <taxon>Eukaryota</taxon>
        <taxon>Fungi</taxon>
        <taxon>Dikarya</taxon>
        <taxon>Ascomycota</taxon>
        <taxon>Pezizomycotina</taxon>
        <taxon>Sordariomycetes</taxon>
        <taxon>Sordariomycetidae</taxon>
        <taxon>Diaporthales</taxon>
        <taxon>Schizoparmaceae</taxon>
        <taxon>Coniella</taxon>
    </lineage>
</organism>
<dbReference type="InParanoid" id="A0A2T3AJF4"/>
<dbReference type="EMBL" id="KZ678382">
    <property type="protein sequence ID" value="PSS00703.1"/>
    <property type="molecule type" value="Genomic_DNA"/>
</dbReference>
<name>A0A2T3AJF4_9PEZI</name>
<dbReference type="AlphaFoldDB" id="A0A2T3AJF4"/>
<proteinExistence type="predicted"/>
<gene>
    <name evidence="1" type="ORF">BD289DRAFT_423714</name>
</gene>
<reference evidence="1 2" key="1">
    <citation type="journal article" date="2018" name="Mycol. Prog.">
        <title>Coniella lustricola, a new species from submerged detritus.</title>
        <authorList>
            <person name="Raudabaugh D.B."/>
            <person name="Iturriaga T."/>
            <person name="Carver A."/>
            <person name="Mondo S."/>
            <person name="Pangilinan J."/>
            <person name="Lipzen A."/>
            <person name="He G."/>
            <person name="Amirebrahimi M."/>
            <person name="Grigoriev I.V."/>
            <person name="Miller A.N."/>
        </authorList>
    </citation>
    <scope>NUCLEOTIDE SEQUENCE [LARGE SCALE GENOMIC DNA]</scope>
    <source>
        <strain evidence="1 2">B22-T-1</strain>
    </source>
</reference>
<sequence length="191" mass="21534">MLAISRVCTSVCTRTNILDVLDFKGDTLLMRSPKIDAVDKNLKLEKPMTLSSSQPTSSQPTSQPVSQILKAGSCSDHRYFFHSYVVVPFLFHSWTVSASTINARHYAFTQPLPLAFASCPCLPFHYKAANIKQRNKNQTVSEMNVTISTTRLPHGHVYRASTRLDLRGIYSRFNTAYSVQCVQHHLLYGYS</sequence>
<evidence type="ECO:0000313" key="1">
    <source>
        <dbReference type="EMBL" id="PSS00703.1"/>
    </source>
</evidence>